<gene>
    <name evidence="1" type="ordered locus">HDEF_0986</name>
</gene>
<sequence>MEMIHTSTAPQEKTKLEITLESHSRLIKAREVSANTYLFKEENLKEPRHD</sequence>
<dbReference type="EMBL" id="CP001277">
    <property type="protein sequence ID" value="ACQ67688.1"/>
    <property type="molecule type" value="Genomic_DNA"/>
</dbReference>
<dbReference type="GeneID" id="66262062"/>
<keyword evidence="2" id="KW-1185">Reference proteome</keyword>
<reference evidence="1 2" key="1">
    <citation type="journal article" date="2009" name="Proc. Natl. Acad. Sci. U.S.A.">
        <title>Hamiltonella defensa, genome evolution of protective bacterial endosymbiont from pathogenic ancestors.</title>
        <authorList>
            <person name="Degnan P.H."/>
            <person name="Yu Y."/>
            <person name="Sisneros N."/>
            <person name="Wing R.A."/>
            <person name="Moran N.A."/>
        </authorList>
    </citation>
    <scope>NUCLEOTIDE SEQUENCE [LARGE SCALE GENOMIC DNA]</scope>
    <source>
        <strain evidence="2">5AT</strain>
    </source>
</reference>
<dbReference type="AlphaFoldDB" id="C4K545"/>
<dbReference type="KEGG" id="hde:HDEF_0986"/>
<dbReference type="RefSeq" id="WP_015873493.1">
    <property type="nucleotide sequence ID" value="NC_012751.1"/>
</dbReference>
<evidence type="ECO:0000313" key="1">
    <source>
        <dbReference type="EMBL" id="ACQ67688.1"/>
    </source>
</evidence>
<dbReference type="HOGENOM" id="CLU_3118486_0_0_6"/>
<proteinExistence type="predicted"/>
<name>C4K545_HAMD5</name>
<protein>
    <submittedName>
        <fullName evidence="1">Uncharacterized protein</fullName>
    </submittedName>
</protein>
<dbReference type="Proteomes" id="UP000002334">
    <property type="component" value="Chromosome"/>
</dbReference>
<evidence type="ECO:0000313" key="2">
    <source>
        <dbReference type="Proteomes" id="UP000002334"/>
    </source>
</evidence>
<accession>C4K545</accession>
<dbReference type="STRING" id="572265.HDEF_0986"/>
<organism evidence="1 2">
    <name type="scientific">Hamiltonella defensa subsp. Acyrthosiphon pisum (strain 5AT)</name>
    <dbReference type="NCBI Taxonomy" id="572265"/>
    <lineage>
        <taxon>Bacteria</taxon>
        <taxon>Pseudomonadati</taxon>
        <taxon>Pseudomonadota</taxon>
        <taxon>Gammaproteobacteria</taxon>
        <taxon>Enterobacterales</taxon>
        <taxon>Enterobacteriaceae</taxon>
        <taxon>aphid secondary symbionts</taxon>
        <taxon>Candidatus Williamhamiltonella</taxon>
    </lineage>
</organism>